<evidence type="ECO:0000313" key="3">
    <source>
        <dbReference type="EMBL" id="MFH4983773.1"/>
    </source>
</evidence>
<dbReference type="Pfam" id="PF01421">
    <property type="entry name" value="Reprolysin"/>
    <property type="match status" value="1"/>
</dbReference>
<dbReference type="Proteomes" id="UP001608902">
    <property type="component" value="Unassembled WGS sequence"/>
</dbReference>
<dbReference type="InterPro" id="IPR001590">
    <property type="entry name" value="Peptidase_M12B"/>
</dbReference>
<evidence type="ECO:0000313" key="4">
    <source>
        <dbReference type="Proteomes" id="UP001608902"/>
    </source>
</evidence>
<dbReference type="InterPro" id="IPR024079">
    <property type="entry name" value="MetalloPept_cat_dom_sf"/>
</dbReference>
<dbReference type="PANTHER" id="PTHR11905:SF159">
    <property type="entry name" value="ADAM METALLOPROTEASE"/>
    <property type="match status" value="1"/>
</dbReference>
<dbReference type="PANTHER" id="PTHR11905">
    <property type="entry name" value="ADAM A DISINTEGRIN AND METALLOPROTEASE DOMAIN"/>
    <property type="match status" value="1"/>
</dbReference>
<name>A0ABD6F1U1_9BILA</name>
<gene>
    <name evidence="3" type="ORF">AB6A40_010482</name>
</gene>
<evidence type="ECO:0000256" key="1">
    <source>
        <dbReference type="PROSITE-ProRule" id="PRU00276"/>
    </source>
</evidence>
<proteinExistence type="predicted"/>
<evidence type="ECO:0000259" key="2">
    <source>
        <dbReference type="PROSITE" id="PS50215"/>
    </source>
</evidence>
<sequence>MSFGVECPVHITFNSSVLTASELISISQNTPVLTLSFENEFRESVVIRFQRNFDVLPQDGRKMIPEVCVPGTACQWKGFSSDESSALSTCSMLELGGLLTINGQRYILATKPNQSFILSPQSSNNCRWISNKWRKRREIDHIRVHSAEYYSKYLDGKRRYVELALVADSSVFVKYGKNVSAVHERLATIANYVDSVSFFLEVSN</sequence>
<organism evidence="3 4">
    <name type="scientific">Gnathostoma spinigerum</name>
    <dbReference type="NCBI Taxonomy" id="75299"/>
    <lineage>
        <taxon>Eukaryota</taxon>
        <taxon>Metazoa</taxon>
        <taxon>Ecdysozoa</taxon>
        <taxon>Nematoda</taxon>
        <taxon>Chromadorea</taxon>
        <taxon>Rhabditida</taxon>
        <taxon>Spirurina</taxon>
        <taxon>Gnathostomatomorpha</taxon>
        <taxon>Gnathostomatoidea</taxon>
        <taxon>Gnathostomatidae</taxon>
        <taxon>Gnathostoma</taxon>
    </lineage>
</organism>
<dbReference type="AlphaFoldDB" id="A0ABD6F1U1"/>
<dbReference type="EMBL" id="JBGFUD010013673">
    <property type="protein sequence ID" value="MFH4983773.1"/>
    <property type="molecule type" value="Genomic_DNA"/>
</dbReference>
<feature type="domain" description="Peptidase M12B" evidence="2">
    <location>
        <begin position="159"/>
        <end position="204"/>
    </location>
</feature>
<dbReference type="Gene3D" id="3.40.390.10">
    <property type="entry name" value="Collagenase (Catalytic Domain)"/>
    <property type="match status" value="1"/>
</dbReference>
<dbReference type="SUPFAM" id="SSF55486">
    <property type="entry name" value="Metalloproteases ('zincins'), catalytic domain"/>
    <property type="match status" value="1"/>
</dbReference>
<dbReference type="PROSITE" id="PS50215">
    <property type="entry name" value="ADAM_MEPRO"/>
    <property type="match status" value="1"/>
</dbReference>
<comment type="caution">
    <text evidence="3">The sequence shown here is derived from an EMBL/GenBank/DDBJ whole genome shotgun (WGS) entry which is preliminary data.</text>
</comment>
<keyword evidence="4" id="KW-1185">Reference proteome</keyword>
<comment type="caution">
    <text evidence="1">Lacks conserved residue(s) required for the propagation of feature annotation.</text>
</comment>
<accession>A0ABD6F1U1</accession>
<reference evidence="3 4" key="1">
    <citation type="submission" date="2024-08" db="EMBL/GenBank/DDBJ databases">
        <title>Gnathostoma spinigerum genome.</title>
        <authorList>
            <person name="Gonzalez-Bertolin B."/>
            <person name="Monzon S."/>
            <person name="Zaballos A."/>
            <person name="Jimenez P."/>
            <person name="Dekumyoy P."/>
            <person name="Varona S."/>
            <person name="Cuesta I."/>
            <person name="Sumanam S."/>
            <person name="Adisakwattana P."/>
            <person name="Gasser R.B."/>
            <person name="Hernandez-Gonzalez A."/>
            <person name="Young N.D."/>
            <person name="Perteguer M.J."/>
        </authorList>
    </citation>
    <scope>NUCLEOTIDE SEQUENCE [LARGE SCALE GENOMIC DNA]</scope>
    <source>
        <strain evidence="3">AL3</strain>
        <tissue evidence="3">Liver</tissue>
    </source>
</reference>
<protein>
    <recommendedName>
        <fullName evidence="2">Peptidase M12B domain-containing protein</fullName>
    </recommendedName>
</protein>